<sequence length="88" mass="9390">MSEKPEAAAGDSAIRAQQAERVALREVTARLKAAFPTAAPNTVEELVGTAYSELSHARVRTYLAILVERRVRKTLAVNDAAAEAVAAQ</sequence>
<proteinExistence type="predicted"/>
<dbReference type="OrthoDB" id="4277148at2"/>
<accession>A0A4U0NWI5</accession>
<reference evidence="1 2" key="1">
    <citation type="submission" date="2019-04" db="EMBL/GenBank/DDBJ databases">
        <title>Streptomyces piniterrae sp. nov., a heliquinomycin-producing actinomycete isolated from rhizosphere soil of Pinus yunnanensis.</title>
        <authorList>
            <person name="Zhuang X."/>
            <person name="Zhao J."/>
        </authorList>
    </citation>
    <scope>NUCLEOTIDE SEQUENCE [LARGE SCALE GENOMIC DNA]</scope>
    <source>
        <strain evidence="2">jys28</strain>
    </source>
</reference>
<evidence type="ECO:0000313" key="2">
    <source>
        <dbReference type="Proteomes" id="UP000308697"/>
    </source>
</evidence>
<gene>
    <name evidence="1" type="ORF">FCH28_03425</name>
</gene>
<dbReference type="Proteomes" id="UP000308697">
    <property type="component" value="Unassembled WGS sequence"/>
</dbReference>
<evidence type="ECO:0008006" key="3">
    <source>
        <dbReference type="Google" id="ProtNLM"/>
    </source>
</evidence>
<keyword evidence="2" id="KW-1185">Reference proteome</keyword>
<dbReference type="Gene3D" id="1.10.8.1060">
    <property type="entry name" value="Corynebacterium glutamicum thioredoxin-dependent arsenate reductase, N-terminal domain"/>
    <property type="match status" value="1"/>
</dbReference>
<evidence type="ECO:0000313" key="1">
    <source>
        <dbReference type="EMBL" id="TJZ59166.1"/>
    </source>
</evidence>
<dbReference type="RefSeq" id="WP_136738118.1">
    <property type="nucleotide sequence ID" value="NZ_SUMB01000001.1"/>
</dbReference>
<name>A0A4U0NWI5_9ACTN</name>
<dbReference type="NCBIfam" id="NF046112">
    <property type="entry name" value="MSMEG_6209_Nter"/>
    <property type="match status" value="1"/>
</dbReference>
<dbReference type="EMBL" id="SUMB01000001">
    <property type="protein sequence ID" value="TJZ59166.1"/>
    <property type="molecule type" value="Genomic_DNA"/>
</dbReference>
<organism evidence="1 2">
    <name type="scientific">Streptomyces piniterrae</name>
    <dbReference type="NCBI Taxonomy" id="2571125"/>
    <lineage>
        <taxon>Bacteria</taxon>
        <taxon>Bacillati</taxon>
        <taxon>Actinomycetota</taxon>
        <taxon>Actinomycetes</taxon>
        <taxon>Kitasatosporales</taxon>
        <taxon>Streptomycetaceae</taxon>
        <taxon>Streptomyces</taxon>
    </lineage>
</organism>
<protein>
    <recommendedName>
        <fullName evidence="3">DUF3562 domain-containing protein</fullName>
    </recommendedName>
</protein>
<dbReference type="AlphaFoldDB" id="A0A4U0NWI5"/>
<comment type="caution">
    <text evidence="1">The sequence shown here is derived from an EMBL/GenBank/DDBJ whole genome shotgun (WGS) entry which is preliminary data.</text>
</comment>